<proteinExistence type="predicted"/>
<dbReference type="AlphaFoldDB" id="A0A345NSS4"/>
<dbReference type="KEGG" id="orn:DV701_11770"/>
<protein>
    <submittedName>
        <fullName evidence="1">Winged helix DNA-binding domain-containing protein</fullName>
    </submittedName>
</protein>
<gene>
    <name evidence="1" type="ORF">DV701_11770</name>
</gene>
<name>A0A345NSS4_9MICO</name>
<evidence type="ECO:0000313" key="2">
    <source>
        <dbReference type="Proteomes" id="UP000253790"/>
    </source>
</evidence>
<dbReference type="EMBL" id="CP031229">
    <property type="protein sequence ID" value="AXH98082.1"/>
    <property type="molecule type" value="Genomic_DNA"/>
</dbReference>
<accession>A0A345NSS4</accession>
<dbReference type="Proteomes" id="UP000253790">
    <property type="component" value="Chromosome"/>
</dbReference>
<dbReference type="PANTHER" id="PTHR38479">
    <property type="entry name" value="LMO0824 PROTEIN"/>
    <property type="match status" value="1"/>
</dbReference>
<dbReference type="PANTHER" id="PTHR38479:SF2">
    <property type="entry name" value="WINGED HELIX DNA-BINDING DOMAIN-CONTAINING PROTEIN"/>
    <property type="match status" value="1"/>
</dbReference>
<dbReference type="InterPro" id="IPR009351">
    <property type="entry name" value="AlkZ-like"/>
</dbReference>
<evidence type="ECO:0000313" key="1">
    <source>
        <dbReference type="EMBL" id="AXH98082.1"/>
    </source>
</evidence>
<dbReference type="Pfam" id="PF06224">
    <property type="entry name" value="AlkZ-like"/>
    <property type="match status" value="1"/>
</dbReference>
<sequence length="382" mass="41500">MRHALHPDHRVADVPAATGAMTVLHATEAATVHLAVHARTEGVCAADVDRSLYEDRSVVKQLAMRRTLFVFPRDLLPAALGSASARVAAEQRRLVARDAQRHGVADDGQGWLDAAAGAVLGRLAGSAPMSARALREELPELTGTVTAHLDKKYGGTSHLAPRVLTMLGAEGRTTRGPNAGHWRLSRPTWTLMADWLGEQPEPLGTDEGYAVLVRRWLRTFGPGTLDDLQWWLGSTRSAARAALAAVDAVPVSLDGDRTGWLLPDDVEPVGPVQPWAALLPTLDPTTMGWKQRDFYLDPEHTAYLFDSNGNGGATAWWDGRIVGAWVQDEEAAVRVVQTPDVDLRPDARAALEHEARRLTDWLDGVRISNVYSSALMKSGRLP</sequence>
<organism evidence="1 2">
    <name type="scientific">Ornithinimicrobium avium</name>
    <dbReference type="NCBI Taxonomy" id="2283195"/>
    <lineage>
        <taxon>Bacteria</taxon>
        <taxon>Bacillati</taxon>
        <taxon>Actinomycetota</taxon>
        <taxon>Actinomycetes</taxon>
        <taxon>Micrococcales</taxon>
        <taxon>Ornithinimicrobiaceae</taxon>
        <taxon>Ornithinimicrobium</taxon>
    </lineage>
</organism>
<reference evidence="1 2" key="1">
    <citation type="submission" date="2018-07" db="EMBL/GenBank/DDBJ databases">
        <title>Complete genome sequencing of Ornithinimicrobium sp. AMA3305.</title>
        <authorList>
            <person name="Bae J.-W."/>
        </authorList>
    </citation>
    <scope>NUCLEOTIDE SEQUENCE [LARGE SCALE GENOMIC DNA]</scope>
    <source>
        <strain evidence="1 2">AMA3305</strain>
    </source>
</reference>
<keyword evidence="1" id="KW-0238">DNA-binding</keyword>
<dbReference type="OrthoDB" id="9148135at2"/>
<dbReference type="GO" id="GO:0003677">
    <property type="term" value="F:DNA binding"/>
    <property type="evidence" value="ECO:0007669"/>
    <property type="project" value="UniProtKB-KW"/>
</dbReference>
<keyword evidence="2" id="KW-1185">Reference proteome</keyword>